<evidence type="ECO:0000313" key="4">
    <source>
        <dbReference type="Proteomes" id="UP000410984"/>
    </source>
</evidence>
<dbReference type="AlphaFoldDB" id="A0A509E801"/>
<evidence type="ECO:0000256" key="2">
    <source>
        <dbReference type="SAM" id="SignalP"/>
    </source>
</evidence>
<dbReference type="Proteomes" id="UP000410984">
    <property type="component" value="Unassembled WGS sequence"/>
</dbReference>
<keyword evidence="2" id="KW-0732">Signal</keyword>
<name>A0A509E801_9HYPH</name>
<protein>
    <submittedName>
        <fullName evidence="3">Uncharacterized protein</fullName>
    </submittedName>
</protein>
<reference evidence="3 4" key="1">
    <citation type="submission" date="2019-06" db="EMBL/GenBank/DDBJ databases">
        <authorList>
            <person name="Rodrigo-Torres L."/>
            <person name="Arahal R. D."/>
            <person name="Lucena T."/>
        </authorList>
    </citation>
    <scope>NUCLEOTIDE SEQUENCE [LARGE SCALE GENOMIC DNA]</scope>
    <source>
        <strain evidence="3 4">SB0023/3</strain>
    </source>
</reference>
<organism evidence="3 4">
    <name type="scientific">Methylobacterium symbioticum</name>
    <dbReference type="NCBI Taxonomy" id="2584084"/>
    <lineage>
        <taxon>Bacteria</taxon>
        <taxon>Pseudomonadati</taxon>
        <taxon>Pseudomonadota</taxon>
        <taxon>Alphaproteobacteria</taxon>
        <taxon>Hyphomicrobiales</taxon>
        <taxon>Methylobacteriaceae</taxon>
        <taxon>Methylobacterium</taxon>
    </lineage>
</organism>
<feature type="chain" id="PRO_5021357493" evidence="2">
    <location>
        <begin position="22"/>
        <end position="93"/>
    </location>
</feature>
<gene>
    <name evidence="3" type="ORF">MET9862_00272</name>
</gene>
<evidence type="ECO:0000256" key="1">
    <source>
        <dbReference type="SAM" id="MobiDB-lite"/>
    </source>
</evidence>
<feature type="compositionally biased region" description="Low complexity" evidence="1">
    <location>
        <begin position="20"/>
        <end position="31"/>
    </location>
</feature>
<feature type="region of interest" description="Disordered" evidence="1">
    <location>
        <begin position="20"/>
        <end position="56"/>
    </location>
</feature>
<sequence length="93" mass="9293">MRVGFTAFILGLTLAAGHAAAQAPDSAPGTAGPKAARSVTTTGQTKPPGGGAAAPMKPINEAEMLKAQKAAAARDKAWDAKMRTTLGSICRGC</sequence>
<proteinExistence type="predicted"/>
<feature type="signal peptide" evidence="2">
    <location>
        <begin position="1"/>
        <end position="21"/>
    </location>
</feature>
<dbReference type="RefSeq" id="WP_142581310.1">
    <property type="nucleotide sequence ID" value="NZ_CABFPH010000002.1"/>
</dbReference>
<evidence type="ECO:0000313" key="3">
    <source>
        <dbReference type="EMBL" id="VUD69715.1"/>
    </source>
</evidence>
<accession>A0A509E801</accession>
<dbReference type="EMBL" id="CABFPH010000002">
    <property type="protein sequence ID" value="VUD69715.1"/>
    <property type="molecule type" value="Genomic_DNA"/>
</dbReference>
<keyword evidence="4" id="KW-1185">Reference proteome</keyword>